<dbReference type="EMBL" id="DAEPXK010000048">
    <property type="protein sequence ID" value="HBH1543803.1"/>
    <property type="molecule type" value="Genomic_DNA"/>
</dbReference>
<sequence length="640" mass="73259">MFFKKKKEKSTAKIIDFNKDDILNETNLLDKGIPSLKELISPSSFEVDADYIKIGKKYVRSFIMQGFPAQVYVGWLDSIFNYEGETDTTIHIDPTDDKIALEEYTRKITQFEAQLMSEQEKGNIRNITRLRDKIQELYMERSKLERNTDKLFQVQIACNLYSDSLDELNKETQKIDNKLRGRKMYMMPTYLRQDDTYKTVSPYGKSYVEDMFRNFNSGALTSCFPFYNSDIRHEKGVFCGINLSTCSPILIDFYDRSKLKNSNITVIGQPGTGKTFFVSLLTMRSALRGIRTVIIDPESEYGRLTEALGGSRIYLATDSKECINPFDIEEEDELDENFLPTGIKLVDVKGKIADLLNLIAVMAGGLSGAQTSTVAQLLQELYESFGITKNPKSLYVTEPYFDKNTKEFIHEGRKKTMPIFSDFYNSLSEYAEKNSDIEVMDLVRVLKMFKKGGVYDLFDCYTSSNISNFKNSPIVTFDVSKLEENILRPIGMYVALSWTWEKFGKKDPYINKRIVCDEAWMLVSKNMAGSEYSAKFLETASRRIRKRMGGLLVASQKFTEFVESTQGQAVLTSAETKIFLGQDTTDIDSIQNMFKLSEGEKLFLLRADKGEMLVRIQGESTVVKVLAFDFEKKLIEKRTA</sequence>
<dbReference type="InterPro" id="IPR051162">
    <property type="entry name" value="T4SS_component"/>
</dbReference>
<evidence type="ECO:0000313" key="3">
    <source>
        <dbReference type="EMBL" id="HBH1543803.1"/>
    </source>
</evidence>
<dbReference type="PANTHER" id="PTHR30121:SF6">
    <property type="entry name" value="SLR6007 PROTEIN"/>
    <property type="match status" value="1"/>
</dbReference>
<feature type="domain" description="TraG P-loop" evidence="2">
    <location>
        <begin position="245"/>
        <end position="610"/>
    </location>
</feature>
<dbReference type="InterPro" id="IPR027417">
    <property type="entry name" value="P-loop_NTPase"/>
</dbReference>
<dbReference type="CDD" id="cd01127">
    <property type="entry name" value="TrwB_TraG_TraD_VirD4"/>
    <property type="match status" value="1"/>
</dbReference>
<evidence type="ECO:0000259" key="2">
    <source>
        <dbReference type="Pfam" id="PF19044"/>
    </source>
</evidence>
<dbReference type="GO" id="GO:0005524">
    <property type="term" value="F:ATP binding"/>
    <property type="evidence" value="ECO:0007669"/>
    <property type="project" value="UniProtKB-KW"/>
</dbReference>
<keyword evidence="1" id="KW-0175">Coiled coil</keyword>
<keyword evidence="3" id="KW-0547">Nucleotide-binding</keyword>
<dbReference type="Pfam" id="PF19044">
    <property type="entry name" value="P-loop_TraG"/>
    <property type="match status" value="1"/>
</dbReference>
<dbReference type="InterPro" id="IPR043964">
    <property type="entry name" value="P-loop_TraG"/>
</dbReference>
<organism evidence="3 4">
    <name type="scientific">Clostridioides difficile</name>
    <name type="common">Peptoclostridium difficile</name>
    <dbReference type="NCBI Taxonomy" id="1496"/>
    <lineage>
        <taxon>Bacteria</taxon>
        <taxon>Bacillati</taxon>
        <taxon>Bacillota</taxon>
        <taxon>Clostridia</taxon>
        <taxon>Peptostreptococcales</taxon>
        <taxon>Peptostreptococcaceae</taxon>
        <taxon>Clostridioides</taxon>
    </lineage>
</organism>
<evidence type="ECO:0000256" key="1">
    <source>
        <dbReference type="SAM" id="Coils"/>
    </source>
</evidence>
<name>A0AAN5VP08_CLODI</name>
<feature type="coiled-coil region" evidence="1">
    <location>
        <begin position="101"/>
        <end position="147"/>
    </location>
</feature>
<reference evidence="3" key="2">
    <citation type="submission" date="2021-06" db="EMBL/GenBank/DDBJ databases">
        <authorList>
            <consortium name="NCBI Pathogen Detection Project"/>
        </authorList>
    </citation>
    <scope>NUCLEOTIDE SEQUENCE</scope>
    <source>
        <strain evidence="3">HN1000</strain>
    </source>
</reference>
<dbReference type="RefSeq" id="WP_009899063.1">
    <property type="nucleotide sequence ID" value="NZ_FUQT01000003.1"/>
</dbReference>
<dbReference type="AlphaFoldDB" id="A0AAN5VP08"/>
<comment type="caution">
    <text evidence="3">The sequence shown here is derived from an EMBL/GenBank/DDBJ whole genome shotgun (WGS) entry which is preliminary data.</text>
</comment>
<dbReference type="SUPFAM" id="SSF52540">
    <property type="entry name" value="P-loop containing nucleoside triphosphate hydrolases"/>
    <property type="match status" value="1"/>
</dbReference>
<proteinExistence type="predicted"/>
<protein>
    <submittedName>
        <fullName evidence="3">ATP-binding protein</fullName>
    </submittedName>
</protein>
<evidence type="ECO:0000313" key="4">
    <source>
        <dbReference type="Proteomes" id="UP000878956"/>
    </source>
</evidence>
<dbReference type="Gene3D" id="1.10.8.730">
    <property type="match status" value="1"/>
</dbReference>
<dbReference type="PANTHER" id="PTHR30121">
    <property type="entry name" value="UNCHARACTERIZED PROTEIN YJGR-RELATED"/>
    <property type="match status" value="1"/>
</dbReference>
<dbReference type="Proteomes" id="UP000878956">
    <property type="component" value="Unassembled WGS sequence"/>
</dbReference>
<dbReference type="Gene3D" id="3.40.50.300">
    <property type="entry name" value="P-loop containing nucleotide triphosphate hydrolases"/>
    <property type="match status" value="1"/>
</dbReference>
<accession>A0AAN5VP08</accession>
<reference evidence="3" key="1">
    <citation type="journal article" date="2018" name="Genome Biol.">
        <title>SKESA: strategic k-mer extension for scrupulous assemblies.</title>
        <authorList>
            <person name="Souvorov A."/>
            <person name="Agarwala R."/>
            <person name="Lipman D.J."/>
        </authorList>
    </citation>
    <scope>NUCLEOTIDE SEQUENCE</scope>
    <source>
        <strain evidence="3">HN1000</strain>
    </source>
</reference>
<gene>
    <name evidence="3" type="ORF">KRM00_003336</name>
</gene>
<keyword evidence="3" id="KW-0067">ATP-binding</keyword>